<accession>A0A9D4VDC8</accession>
<feature type="non-terminal residue" evidence="3">
    <location>
        <position position="1"/>
    </location>
</feature>
<evidence type="ECO:0000313" key="4">
    <source>
        <dbReference type="Proteomes" id="UP000886520"/>
    </source>
</evidence>
<keyword evidence="1" id="KW-0677">Repeat</keyword>
<evidence type="ECO:0000256" key="1">
    <source>
        <dbReference type="ARBA" id="ARBA00022737"/>
    </source>
</evidence>
<dbReference type="PANTHER" id="PTHR47926">
    <property type="entry name" value="PENTATRICOPEPTIDE REPEAT-CONTAINING PROTEIN"/>
    <property type="match status" value="1"/>
</dbReference>
<dbReference type="Pfam" id="PF01535">
    <property type="entry name" value="PPR"/>
    <property type="match status" value="9"/>
</dbReference>
<protein>
    <submittedName>
        <fullName evidence="3">Uncharacterized protein</fullName>
    </submittedName>
</protein>
<dbReference type="OrthoDB" id="1879995at2759"/>
<dbReference type="Proteomes" id="UP000886520">
    <property type="component" value="Chromosome 1"/>
</dbReference>
<organism evidence="3 4">
    <name type="scientific">Adiantum capillus-veneris</name>
    <name type="common">Maidenhair fern</name>
    <dbReference type="NCBI Taxonomy" id="13818"/>
    <lineage>
        <taxon>Eukaryota</taxon>
        <taxon>Viridiplantae</taxon>
        <taxon>Streptophyta</taxon>
        <taxon>Embryophyta</taxon>
        <taxon>Tracheophyta</taxon>
        <taxon>Polypodiopsida</taxon>
        <taxon>Polypodiidae</taxon>
        <taxon>Polypodiales</taxon>
        <taxon>Pteridineae</taxon>
        <taxon>Pteridaceae</taxon>
        <taxon>Vittarioideae</taxon>
        <taxon>Adiantum</taxon>
    </lineage>
</organism>
<dbReference type="Gene3D" id="1.25.40.10">
    <property type="entry name" value="Tetratricopeptide repeat domain"/>
    <property type="match status" value="6"/>
</dbReference>
<feature type="repeat" description="PPR" evidence="2">
    <location>
        <begin position="457"/>
        <end position="491"/>
    </location>
</feature>
<dbReference type="FunFam" id="1.25.40.10:FF:000031">
    <property type="entry name" value="Pentatricopeptide repeat-containing protein mitochondrial"/>
    <property type="match status" value="3"/>
</dbReference>
<feature type="repeat" description="PPR" evidence="2">
    <location>
        <begin position="356"/>
        <end position="390"/>
    </location>
</feature>
<reference evidence="3" key="1">
    <citation type="submission" date="2021-01" db="EMBL/GenBank/DDBJ databases">
        <title>Adiantum capillus-veneris genome.</title>
        <authorList>
            <person name="Fang Y."/>
            <person name="Liao Q."/>
        </authorList>
    </citation>
    <scope>NUCLEOTIDE SEQUENCE</scope>
    <source>
        <strain evidence="3">H3</strain>
        <tissue evidence="3">Leaf</tissue>
    </source>
</reference>
<evidence type="ECO:0000313" key="3">
    <source>
        <dbReference type="EMBL" id="KAI5084167.1"/>
    </source>
</evidence>
<feature type="repeat" description="PPR" evidence="2">
    <location>
        <begin position="53"/>
        <end position="87"/>
    </location>
</feature>
<dbReference type="Pfam" id="PF13041">
    <property type="entry name" value="PPR_2"/>
    <property type="match status" value="2"/>
</dbReference>
<dbReference type="Pfam" id="PF20431">
    <property type="entry name" value="E_motif"/>
    <property type="match status" value="1"/>
</dbReference>
<dbReference type="InterPro" id="IPR046960">
    <property type="entry name" value="PPR_At4g14850-like_plant"/>
</dbReference>
<gene>
    <name evidence="3" type="ORF">GOP47_0000336</name>
</gene>
<evidence type="ECO:0000256" key="2">
    <source>
        <dbReference type="PROSITE-ProRule" id="PRU00708"/>
    </source>
</evidence>
<dbReference type="FunFam" id="1.25.40.10:FF:000090">
    <property type="entry name" value="Pentatricopeptide repeat-containing protein, chloroplastic"/>
    <property type="match status" value="1"/>
</dbReference>
<feature type="repeat" description="PPR" evidence="2">
    <location>
        <begin position="154"/>
        <end position="188"/>
    </location>
</feature>
<dbReference type="EMBL" id="JABFUD020000001">
    <property type="protein sequence ID" value="KAI5084167.1"/>
    <property type="molecule type" value="Genomic_DNA"/>
</dbReference>
<dbReference type="PROSITE" id="PS51375">
    <property type="entry name" value="PPR"/>
    <property type="match status" value="5"/>
</dbReference>
<dbReference type="NCBIfam" id="TIGR00756">
    <property type="entry name" value="PPR"/>
    <property type="match status" value="3"/>
</dbReference>
<dbReference type="InterPro" id="IPR011990">
    <property type="entry name" value="TPR-like_helical_dom_sf"/>
</dbReference>
<keyword evidence="4" id="KW-1185">Reference proteome</keyword>
<feature type="repeat" description="PPR" evidence="2">
    <location>
        <begin position="255"/>
        <end position="289"/>
    </location>
</feature>
<comment type="caution">
    <text evidence="3">The sequence shown here is derived from an EMBL/GenBank/DDBJ whole genome shotgun (WGS) entry which is preliminary data.</text>
</comment>
<dbReference type="InterPro" id="IPR002885">
    <property type="entry name" value="PPR_rpt"/>
</dbReference>
<dbReference type="AlphaFoldDB" id="A0A9D4VDC8"/>
<name>A0A9D4VDC8_ADICA</name>
<dbReference type="GO" id="GO:0009451">
    <property type="term" value="P:RNA modification"/>
    <property type="evidence" value="ECO:0007669"/>
    <property type="project" value="InterPro"/>
</dbReference>
<proteinExistence type="predicted"/>
<dbReference type="GO" id="GO:0003723">
    <property type="term" value="F:RNA binding"/>
    <property type="evidence" value="ECO:0007669"/>
    <property type="project" value="InterPro"/>
</dbReference>
<dbReference type="Pfam" id="PF13812">
    <property type="entry name" value="PPR_3"/>
    <property type="match status" value="1"/>
</dbReference>
<sequence>LEAVGQGLVIHNQIVEQELELDVTIGSSLIDLYTKCGSLEEAENVFRRLSKPNVVAWSALINGYALHEQESLAFEHFEKMQQAGVEPGRVAFLSLLKASGNIGAIAEGRLIHDLVVKGKSEMDSTIGNNLVDMYSKCGSLIEAMSVFDSLSHRDVVAYGAMIAGYALNGHGEVALELFKRMRKEGIKPDRVALLAAVKACTAACALDEGKVIHYELIGSRFELEITLGTALVEMYIKCGCVGEAWELFKQLPNRDEVLWSTMFTGFVEHKQSHLVFQYLKDMKEDGIELDAVLFLSILKASIDMRALAAGRLLHKQIISIGLHSNVVIRSSLIDLYAKCGSLEDARNVFDGSWNRNIVSWGTMIAGHAHYGQGFMALDLYRKMQQEGLKPEHATFVSAIKACCCVGALDQGRLIHMQIVERDSELDLIIGNTLIDLYAKCNRPQEAQNTFNGLRDRDVVSWSALAAGYAMVGDYSSSKHCLDMMYQDGLRPDGVFFTSIMSAFSHAGLVEEGHLCLEELAKDFGFRPCLEHYNCVIDLLGRSGSLKEGKVFLQAMPILPNAISWMSLLTGCRTHGHTQLARDCFEESVCLKPENASSYVIMSDLYADAENWNEVDTIEEMKRCAAAWKEPGRAWIEINCFIGWIGNRKLTNY</sequence>
<dbReference type="InterPro" id="IPR046848">
    <property type="entry name" value="E_motif"/>
</dbReference>